<organism evidence="1 2">
    <name type="scientific">Mycena citricolor</name>
    <dbReference type="NCBI Taxonomy" id="2018698"/>
    <lineage>
        <taxon>Eukaryota</taxon>
        <taxon>Fungi</taxon>
        <taxon>Dikarya</taxon>
        <taxon>Basidiomycota</taxon>
        <taxon>Agaricomycotina</taxon>
        <taxon>Agaricomycetes</taxon>
        <taxon>Agaricomycetidae</taxon>
        <taxon>Agaricales</taxon>
        <taxon>Marasmiineae</taxon>
        <taxon>Mycenaceae</taxon>
        <taxon>Mycena</taxon>
    </lineage>
</organism>
<accession>A0AAD2GWP4</accession>
<keyword evidence="2" id="KW-1185">Reference proteome</keyword>
<evidence type="ECO:0000313" key="1">
    <source>
        <dbReference type="EMBL" id="CAK5263945.1"/>
    </source>
</evidence>
<reference evidence="1" key="1">
    <citation type="submission" date="2023-11" db="EMBL/GenBank/DDBJ databases">
        <authorList>
            <person name="De Vega J J."/>
            <person name="De Vega J J."/>
        </authorList>
    </citation>
    <scope>NUCLEOTIDE SEQUENCE</scope>
</reference>
<protein>
    <submittedName>
        <fullName evidence="1">Uncharacterized protein</fullName>
    </submittedName>
</protein>
<gene>
    <name evidence="1" type="ORF">MYCIT1_LOCUS3711</name>
</gene>
<dbReference type="EMBL" id="CAVNYO010000045">
    <property type="protein sequence ID" value="CAK5263945.1"/>
    <property type="molecule type" value="Genomic_DNA"/>
</dbReference>
<feature type="non-terminal residue" evidence="1">
    <location>
        <position position="109"/>
    </location>
</feature>
<comment type="caution">
    <text evidence="1">The sequence shown here is derived from an EMBL/GenBank/DDBJ whole genome shotgun (WGS) entry which is preliminary data.</text>
</comment>
<dbReference type="AlphaFoldDB" id="A0AAD2GWP4"/>
<sequence length="109" mass="11678">MRVLVSENALTIELGPAGRIPIGRAAHHRRSADSLLVLIFLRFSGGVVCFSGPHSGAISSDYAMTAALSINSPNITATASSFRHPVVHHFNFLSTIDKIPLQSNTALFH</sequence>
<name>A0AAD2GWP4_9AGAR</name>
<evidence type="ECO:0000313" key="2">
    <source>
        <dbReference type="Proteomes" id="UP001295794"/>
    </source>
</evidence>
<dbReference type="Proteomes" id="UP001295794">
    <property type="component" value="Unassembled WGS sequence"/>
</dbReference>
<proteinExistence type="predicted"/>